<sequence length="84" mass="9715">MSQRLSGIARPDLRIRREYVFQQLRDESGELQNGAEVEGRCEKGCTLEYRPVCGSDFQTYPNICAFQVAQCKNPRLRLRHHGKC</sequence>
<keyword evidence="6" id="KW-1185">Reference proteome</keyword>
<dbReference type="Pfam" id="PF07648">
    <property type="entry name" value="Kazal_2"/>
    <property type="match status" value="1"/>
</dbReference>
<dbReference type="SMART" id="SM00280">
    <property type="entry name" value="KAZAL"/>
    <property type="match status" value="1"/>
</dbReference>
<dbReference type="OrthoDB" id="10029953at2759"/>
<protein>
    <recommendedName>
        <fullName evidence="4">Kazal-like domain-containing protein</fullName>
    </recommendedName>
</protein>
<feature type="domain" description="Kazal-like" evidence="4">
    <location>
        <begin position="35"/>
        <end position="84"/>
    </location>
</feature>
<dbReference type="PROSITE" id="PS51465">
    <property type="entry name" value="KAZAL_2"/>
    <property type="match status" value="1"/>
</dbReference>
<accession>A0A7R9AH58</accession>
<name>A0A7R9AH58_9CRUS</name>
<evidence type="ECO:0000256" key="3">
    <source>
        <dbReference type="ARBA" id="ARBA00023157"/>
    </source>
</evidence>
<keyword evidence="3" id="KW-1015">Disulfide bond</keyword>
<dbReference type="InterPro" id="IPR002350">
    <property type="entry name" value="Kazal_dom"/>
</dbReference>
<dbReference type="InterPro" id="IPR050653">
    <property type="entry name" value="Prot_Inhib_GrowthFact_Antg"/>
</dbReference>
<evidence type="ECO:0000313" key="5">
    <source>
        <dbReference type="EMBL" id="CAD7254103.1"/>
    </source>
</evidence>
<organism evidence="5">
    <name type="scientific">Darwinula stevensoni</name>
    <dbReference type="NCBI Taxonomy" id="69355"/>
    <lineage>
        <taxon>Eukaryota</taxon>
        <taxon>Metazoa</taxon>
        <taxon>Ecdysozoa</taxon>
        <taxon>Arthropoda</taxon>
        <taxon>Crustacea</taxon>
        <taxon>Oligostraca</taxon>
        <taxon>Ostracoda</taxon>
        <taxon>Podocopa</taxon>
        <taxon>Podocopida</taxon>
        <taxon>Darwinulocopina</taxon>
        <taxon>Darwinuloidea</taxon>
        <taxon>Darwinulidae</taxon>
        <taxon>Darwinula</taxon>
    </lineage>
</organism>
<dbReference type="GO" id="GO:0005576">
    <property type="term" value="C:extracellular region"/>
    <property type="evidence" value="ECO:0007669"/>
    <property type="project" value="TreeGrafter"/>
</dbReference>
<dbReference type="InterPro" id="IPR036058">
    <property type="entry name" value="Kazal_dom_sf"/>
</dbReference>
<dbReference type="SUPFAM" id="SSF100895">
    <property type="entry name" value="Kazal-type serine protease inhibitors"/>
    <property type="match status" value="1"/>
</dbReference>
<dbReference type="AlphaFoldDB" id="A0A7R9AH58"/>
<dbReference type="CDD" id="cd00104">
    <property type="entry name" value="KAZAL_FS"/>
    <property type="match status" value="1"/>
</dbReference>
<dbReference type="Proteomes" id="UP000677054">
    <property type="component" value="Unassembled WGS sequence"/>
</dbReference>
<gene>
    <name evidence="5" type="ORF">DSTB1V02_LOCUS13849</name>
</gene>
<reference evidence="5" key="1">
    <citation type="submission" date="2020-11" db="EMBL/GenBank/DDBJ databases">
        <authorList>
            <person name="Tran Van P."/>
        </authorList>
    </citation>
    <scope>NUCLEOTIDE SEQUENCE</scope>
</reference>
<dbReference type="EMBL" id="CAJPEV010007843">
    <property type="protein sequence ID" value="CAG0904960.1"/>
    <property type="molecule type" value="Genomic_DNA"/>
</dbReference>
<dbReference type="PANTHER" id="PTHR10913:SF45">
    <property type="entry name" value="FOLLISTATIN, ISOFORM A-RELATED"/>
    <property type="match status" value="1"/>
</dbReference>
<keyword evidence="1" id="KW-0646">Protease inhibitor</keyword>
<proteinExistence type="predicted"/>
<dbReference type="EMBL" id="LR907360">
    <property type="protein sequence ID" value="CAD7254103.1"/>
    <property type="molecule type" value="Genomic_DNA"/>
</dbReference>
<keyword evidence="2" id="KW-0722">Serine protease inhibitor</keyword>
<evidence type="ECO:0000256" key="1">
    <source>
        <dbReference type="ARBA" id="ARBA00022690"/>
    </source>
</evidence>
<dbReference type="Gene3D" id="3.30.60.30">
    <property type="match status" value="1"/>
</dbReference>
<dbReference type="PANTHER" id="PTHR10913">
    <property type="entry name" value="FOLLISTATIN-RELATED"/>
    <property type="match status" value="1"/>
</dbReference>
<evidence type="ECO:0000256" key="2">
    <source>
        <dbReference type="ARBA" id="ARBA00022900"/>
    </source>
</evidence>
<evidence type="ECO:0000313" key="6">
    <source>
        <dbReference type="Proteomes" id="UP000677054"/>
    </source>
</evidence>
<evidence type="ECO:0000259" key="4">
    <source>
        <dbReference type="PROSITE" id="PS51465"/>
    </source>
</evidence>